<organism evidence="7 8">
    <name type="scientific">Rhizobium lemnae</name>
    <dbReference type="NCBI Taxonomy" id="1214924"/>
    <lineage>
        <taxon>Bacteria</taxon>
        <taxon>Pseudomonadati</taxon>
        <taxon>Pseudomonadota</taxon>
        <taxon>Alphaproteobacteria</taxon>
        <taxon>Hyphomicrobiales</taxon>
        <taxon>Rhizobiaceae</taxon>
        <taxon>Rhizobium/Agrobacterium group</taxon>
        <taxon>Rhizobium</taxon>
    </lineage>
</organism>
<dbReference type="SUPFAM" id="SSF55729">
    <property type="entry name" value="Acyl-CoA N-acyltransferases (Nat)"/>
    <property type="match status" value="1"/>
</dbReference>
<dbReference type="PANTHER" id="PTHR36449">
    <property type="entry name" value="ACETYLTRANSFERASE-RELATED"/>
    <property type="match status" value="1"/>
</dbReference>
<dbReference type="InterPro" id="IPR000182">
    <property type="entry name" value="GNAT_dom"/>
</dbReference>
<protein>
    <submittedName>
        <fullName evidence="7">GNAT family N-acetyltransferase</fullName>
        <ecNumber evidence="7">2.3.1.-</ecNumber>
    </submittedName>
</protein>
<reference evidence="8" key="1">
    <citation type="journal article" date="2019" name="Int. J. Syst. Evol. Microbiol.">
        <title>The Global Catalogue of Microorganisms (GCM) 10K type strain sequencing project: providing services to taxonomists for standard genome sequencing and annotation.</title>
        <authorList>
            <consortium name="The Broad Institute Genomics Platform"/>
            <consortium name="The Broad Institute Genome Sequencing Center for Infectious Disease"/>
            <person name="Wu L."/>
            <person name="Ma J."/>
        </authorList>
    </citation>
    <scope>NUCLEOTIDE SEQUENCE [LARGE SCALE GENOMIC DNA]</scope>
    <source>
        <strain evidence="8">TBRC 5781</strain>
    </source>
</reference>
<evidence type="ECO:0000259" key="6">
    <source>
        <dbReference type="PROSITE" id="PS51186"/>
    </source>
</evidence>
<evidence type="ECO:0000256" key="3">
    <source>
        <dbReference type="ARBA" id="ARBA00022679"/>
    </source>
</evidence>
<evidence type="ECO:0000256" key="5">
    <source>
        <dbReference type="ARBA" id="ARBA00049880"/>
    </source>
</evidence>
<evidence type="ECO:0000256" key="4">
    <source>
        <dbReference type="ARBA" id="ARBA00023315"/>
    </source>
</evidence>
<dbReference type="GO" id="GO:0016746">
    <property type="term" value="F:acyltransferase activity"/>
    <property type="evidence" value="ECO:0007669"/>
    <property type="project" value="UniProtKB-KW"/>
</dbReference>
<feature type="domain" description="N-acetyltransferase" evidence="6">
    <location>
        <begin position="3"/>
        <end position="160"/>
    </location>
</feature>
<accession>A0ABV8EFA3</accession>
<dbReference type="Pfam" id="PF00583">
    <property type="entry name" value="Acetyltransf_1"/>
    <property type="match status" value="1"/>
</dbReference>
<dbReference type="Proteomes" id="UP001595697">
    <property type="component" value="Unassembled WGS sequence"/>
</dbReference>
<dbReference type="EC" id="2.3.1.-" evidence="7"/>
<keyword evidence="1" id="KW-0678">Repressor</keyword>
<name>A0ABV8EFA3_9HYPH</name>
<dbReference type="PANTHER" id="PTHR36449:SF1">
    <property type="entry name" value="ACETYLTRANSFERASE"/>
    <property type="match status" value="1"/>
</dbReference>
<evidence type="ECO:0000256" key="2">
    <source>
        <dbReference type="ARBA" id="ARBA00022649"/>
    </source>
</evidence>
<dbReference type="PROSITE" id="PS51186">
    <property type="entry name" value="GNAT"/>
    <property type="match status" value="1"/>
</dbReference>
<dbReference type="Gene3D" id="3.40.630.30">
    <property type="match status" value="1"/>
</dbReference>
<comment type="caution">
    <text evidence="7">The sequence shown here is derived from an EMBL/GenBank/DDBJ whole genome shotgun (WGS) entry which is preliminary data.</text>
</comment>
<comment type="catalytic activity">
    <reaction evidence="5">
        <text>glycyl-tRNA(Gly) + acetyl-CoA = N-acetylglycyl-tRNA(Gly) + CoA + H(+)</text>
        <dbReference type="Rhea" id="RHEA:81867"/>
        <dbReference type="Rhea" id="RHEA-COMP:9683"/>
        <dbReference type="Rhea" id="RHEA-COMP:19766"/>
        <dbReference type="ChEBI" id="CHEBI:15378"/>
        <dbReference type="ChEBI" id="CHEBI:57287"/>
        <dbReference type="ChEBI" id="CHEBI:57288"/>
        <dbReference type="ChEBI" id="CHEBI:78522"/>
        <dbReference type="ChEBI" id="CHEBI:232036"/>
    </reaction>
</comment>
<keyword evidence="3 7" id="KW-0808">Transferase</keyword>
<evidence type="ECO:0000256" key="1">
    <source>
        <dbReference type="ARBA" id="ARBA00022491"/>
    </source>
</evidence>
<proteinExistence type="predicted"/>
<evidence type="ECO:0000313" key="7">
    <source>
        <dbReference type="EMBL" id="MFC3970147.1"/>
    </source>
</evidence>
<gene>
    <name evidence="7" type="ORF">ACFOVS_18835</name>
</gene>
<keyword evidence="8" id="KW-1185">Reference proteome</keyword>
<dbReference type="RefSeq" id="WP_247262922.1">
    <property type="nucleotide sequence ID" value="NZ_JALJQZ010000099.1"/>
</dbReference>
<keyword evidence="4 7" id="KW-0012">Acyltransferase</keyword>
<evidence type="ECO:0000313" key="8">
    <source>
        <dbReference type="Proteomes" id="UP001595697"/>
    </source>
</evidence>
<dbReference type="InterPro" id="IPR016181">
    <property type="entry name" value="Acyl_CoA_acyltransferase"/>
</dbReference>
<dbReference type="EMBL" id="JBHSBD010000096">
    <property type="protein sequence ID" value="MFC3970147.1"/>
    <property type="molecule type" value="Genomic_DNA"/>
</dbReference>
<sequence length="166" mass="18281">MTVQFEIAALASRHDRKSFSCGVAPLDRYLKEQAGQDIKRRSALCYVACPQGEDRIAGYYTLSAGDVALKDMPDDIARRLPRYPVVPVARVGRLAIDKEFQGNRLGAALLWDAADRALRSEMGVFALAVDAKDEQAAAFYRHFGFVAFASNPLQLFLPLATIAKSE</sequence>
<keyword evidence="2" id="KW-1277">Toxin-antitoxin system</keyword>